<evidence type="ECO:0000256" key="3">
    <source>
        <dbReference type="ARBA" id="ARBA00008698"/>
    </source>
</evidence>
<gene>
    <name evidence="13" type="ORF">JOL62DRAFT_508733</name>
</gene>
<comment type="similarity">
    <text evidence="3 12">Belongs to the PIGV family.</text>
</comment>
<comment type="function">
    <text evidence="12">Mannosyltransferase involved in glycosylphosphatidylinositol-anchor biosynthesis.</text>
</comment>
<feature type="transmembrane region" description="Helical" evidence="12">
    <location>
        <begin position="110"/>
        <end position="132"/>
    </location>
</feature>
<keyword evidence="10 12" id="KW-1133">Transmembrane helix</keyword>
<evidence type="ECO:0000256" key="5">
    <source>
        <dbReference type="ARBA" id="ARBA00022502"/>
    </source>
</evidence>
<evidence type="ECO:0000256" key="6">
    <source>
        <dbReference type="ARBA" id="ARBA00022676"/>
    </source>
</evidence>
<keyword evidence="11 12" id="KW-0472">Membrane</keyword>
<evidence type="ECO:0000313" key="14">
    <source>
        <dbReference type="Proteomes" id="UP001367316"/>
    </source>
</evidence>
<comment type="caution">
    <text evidence="12">Lacks conserved residue(s) required for the propagation of feature annotation.</text>
</comment>
<reference evidence="13 14" key="1">
    <citation type="submission" date="2024-04" db="EMBL/GenBank/DDBJ databases">
        <title>Phyllosticta paracitricarpa is synonymous to the EU quarantine fungus P. citricarpa based on phylogenomic analyses.</title>
        <authorList>
            <consortium name="Lawrence Berkeley National Laboratory"/>
            <person name="Van ingen-buijs V.A."/>
            <person name="Van westerhoven A.C."/>
            <person name="Haridas S."/>
            <person name="Skiadas P."/>
            <person name="Martin F."/>
            <person name="Groenewald J.Z."/>
            <person name="Crous P.W."/>
            <person name="Seidl M.F."/>
        </authorList>
    </citation>
    <scope>NUCLEOTIDE SEQUENCE [LARGE SCALE GENOMIC DNA]</scope>
    <source>
        <strain evidence="13 14">CBS 141358</strain>
    </source>
</reference>
<evidence type="ECO:0000256" key="1">
    <source>
        <dbReference type="ARBA" id="ARBA00004477"/>
    </source>
</evidence>
<feature type="transmembrane region" description="Helical" evidence="12">
    <location>
        <begin position="144"/>
        <end position="164"/>
    </location>
</feature>
<evidence type="ECO:0000256" key="10">
    <source>
        <dbReference type="ARBA" id="ARBA00022989"/>
    </source>
</evidence>
<accession>A0ABR1MXG1</accession>
<feature type="transmembrane region" description="Helical" evidence="12">
    <location>
        <begin position="245"/>
        <end position="267"/>
    </location>
</feature>
<evidence type="ECO:0000256" key="2">
    <source>
        <dbReference type="ARBA" id="ARBA00004687"/>
    </source>
</evidence>
<evidence type="ECO:0000256" key="8">
    <source>
        <dbReference type="ARBA" id="ARBA00022692"/>
    </source>
</evidence>
<dbReference type="PANTHER" id="PTHR12468:SF2">
    <property type="entry name" value="GPI MANNOSYLTRANSFERASE 2"/>
    <property type="match status" value="1"/>
</dbReference>
<protein>
    <recommendedName>
        <fullName evidence="4 12">GPI mannosyltransferase 2</fullName>
        <ecNumber evidence="12">2.4.1.-</ecNumber>
    </recommendedName>
</protein>
<evidence type="ECO:0000256" key="11">
    <source>
        <dbReference type="ARBA" id="ARBA00023136"/>
    </source>
</evidence>
<keyword evidence="5 12" id="KW-0337">GPI-anchor biosynthesis</keyword>
<keyword evidence="9 12" id="KW-0256">Endoplasmic reticulum</keyword>
<dbReference type="EMBL" id="JBBPBF010000035">
    <property type="protein sequence ID" value="KAK7607640.1"/>
    <property type="molecule type" value="Genomic_DNA"/>
</dbReference>
<evidence type="ECO:0000256" key="12">
    <source>
        <dbReference type="RuleBase" id="RU363112"/>
    </source>
</evidence>
<sequence length="447" mass="49245">MALSLVCPICRPLDHPVRALLLLIVSWKILLLSIAFLSPGPGYDSSSALLLQHDPYALRLTRWDAVYFASSAERHHLYEQEWAFSWLLSRLISILANSLPLSAEPLAANVWAATIIANASHLLSVLALYHLMRRLFPTSNKIPFLTAALHVLSPAGLFLTAPYGEAPFSLLNFLGLLSFCHARQLNGTQPVTFFWCMLTTGLAFGLATAVRSNGLLNGLILLYDAPEMLHGLLFSPHKTPCLRSLAAYALAGVLTASGLIVPQWIAYQHYCTAETPRPWCNKSLPSIYTYVQDNYWNVGFLRYWTLSNVPLFLLAAPSLFLLISAGLREPGDHPVKPLINRRTLPSELASSEPSTHQLVTRRFLTQMALPQLALALLALTNFHVQIINRISSGYPLWYLAVAAGLDDAAPLQHLAVAGKRTSASILRVMIMYAMIQGALFASFLPPA</sequence>
<dbReference type="EC" id="2.4.1.-" evidence="12"/>
<comment type="pathway">
    <text evidence="2 12">Glycolipid biosynthesis; glycosylphosphatidylinositol-anchor biosynthesis.</text>
</comment>
<keyword evidence="8 12" id="KW-0812">Transmembrane</keyword>
<feature type="transmembrane region" description="Helical" evidence="12">
    <location>
        <begin position="192"/>
        <end position="210"/>
    </location>
</feature>
<keyword evidence="6 12" id="KW-0328">Glycosyltransferase</keyword>
<evidence type="ECO:0000313" key="13">
    <source>
        <dbReference type="EMBL" id="KAK7607640.1"/>
    </source>
</evidence>
<evidence type="ECO:0000256" key="9">
    <source>
        <dbReference type="ARBA" id="ARBA00022824"/>
    </source>
</evidence>
<evidence type="ECO:0000256" key="4">
    <source>
        <dbReference type="ARBA" id="ARBA00013795"/>
    </source>
</evidence>
<keyword evidence="7 12" id="KW-0808">Transferase</keyword>
<organism evidence="13 14">
    <name type="scientific">Phyllosticta paracitricarpa</name>
    <dbReference type="NCBI Taxonomy" id="2016321"/>
    <lineage>
        <taxon>Eukaryota</taxon>
        <taxon>Fungi</taxon>
        <taxon>Dikarya</taxon>
        <taxon>Ascomycota</taxon>
        <taxon>Pezizomycotina</taxon>
        <taxon>Dothideomycetes</taxon>
        <taxon>Dothideomycetes incertae sedis</taxon>
        <taxon>Botryosphaeriales</taxon>
        <taxon>Phyllostictaceae</taxon>
        <taxon>Phyllosticta</taxon>
    </lineage>
</organism>
<keyword evidence="14" id="KW-1185">Reference proteome</keyword>
<comment type="caution">
    <text evidence="13">The sequence shown here is derived from an EMBL/GenBank/DDBJ whole genome shotgun (WGS) entry which is preliminary data.</text>
</comment>
<proteinExistence type="inferred from homology"/>
<feature type="transmembrane region" description="Helical" evidence="12">
    <location>
        <begin position="20"/>
        <end position="38"/>
    </location>
</feature>
<name>A0ABR1MXG1_9PEZI</name>
<comment type="subcellular location">
    <subcellularLocation>
        <location evidence="1 12">Endoplasmic reticulum membrane</location>
        <topology evidence="1 12">Multi-pass membrane protein</topology>
    </subcellularLocation>
</comment>
<dbReference type="GO" id="GO:0016757">
    <property type="term" value="F:glycosyltransferase activity"/>
    <property type="evidence" value="ECO:0007669"/>
    <property type="project" value="UniProtKB-KW"/>
</dbReference>
<dbReference type="InterPro" id="IPR007315">
    <property type="entry name" value="PIG-V/Gpi18"/>
</dbReference>
<evidence type="ECO:0000256" key="7">
    <source>
        <dbReference type="ARBA" id="ARBA00022679"/>
    </source>
</evidence>
<feature type="transmembrane region" description="Helical" evidence="12">
    <location>
        <begin position="424"/>
        <end position="444"/>
    </location>
</feature>
<dbReference type="PANTHER" id="PTHR12468">
    <property type="entry name" value="GPI MANNOSYLTRANSFERASE 2"/>
    <property type="match status" value="1"/>
</dbReference>
<dbReference type="Proteomes" id="UP001367316">
    <property type="component" value="Unassembled WGS sequence"/>
</dbReference>
<feature type="transmembrane region" description="Helical" evidence="12">
    <location>
        <begin position="309"/>
        <end position="327"/>
    </location>
</feature>
<dbReference type="Pfam" id="PF04188">
    <property type="entry name" value="Mannosyl_trans2"/>
    <property type="match status" value="1"/>
</dbReference>